<sequence>MTSLDPKVRLAVVGCGARATIAAHAIASGRAVIAAYVDPVPAASARLAERLDAPAPQFASVTDLLASDTPVDAALVLSPDDTHAAVATALLDHHVAVYLEKPITISTADADAVLTAAARSNTPLYVGHNMRHMSVVRTMHAIIARGEIGTVKAIWCRHFVGNGGDFYFKDWHADRSRSHGLLLQKGAHDIDVIHHLAGGYTTRVVGMGALTLYGDIDHRRDNSDRSMPEWFDMTNWPPGSQRDLNPVIDVEDLSMVQLQLDNGVFASYQQCHYTPDYWRNYTVIGTEGRLENFGDSAGGLIKVWNRRHTYQAEGDREYPIGGDEAGHADADLETMTEFLDFLAHGGSTVTSPVAARHAVATAVAATASLRDGSTPREVPPVPSEIAAHFSAGR</sequence>
<dbReference type="PANTHER" id="PTHR43708:SF8">
    <property type="entry name" value="OXIDOREDUCTASE"/>
    <property type="match status" value="1"/>
</dbReference>
<dbReference type="InterPro" id="IPR055170">
    <property type="entry name" value="GFO_IDH_MocA-like_dom"/>
</dbReference>
<feature type="domain" description="Gfo/Idh/MocA-like oxidoreductase N-terminal" evidence="2">
    <location>
        <begin position="9"/>
        <end position="128"/>
    </location>
</feature>
<dbReference type="InterPro" id="IPR036291">
    <property type="entry name" value="NAD(P)-bd_dom_sf"/>
</dbReference>
<dbReference type="InterPro" id="IPR051317">
    <property type="entry name" value="Gfo/Idh/MocA_oxidoreduct"/>
</dbReference>
<dbReference type="Pfam" id="PF01408">
    <property type="entry name" value="GFO_IDH_MocA"/>
    <property type="match status" value="1"/>
</dbReference>
<proteinExistence type="predicted"/>
<evidence type="ECO:0000256" key="1">
    <source>
        <dbReference type="ARBA" id="ARBA00023027"/>
    </source>
</evidence>
<evidence type="ECO:0000313" key="4">
    <source>
        <dbReference type="EMBL" id="HIZ36119.1"/>
    </source>
</evidence>
<dbReference type="Gene3D" id="3.40.50.720">
    <property type="entry name" value="NAD(P)-binding Rossmann-like Domain"/>
    <property type="match status" value="1"/>
</dbReference>
<reference evidence="4" key="1">
    <citation type="journal article" date="2021" name="PeerJ">
        <title>Extensive microbial diversity within the chicken gut microbiome revealed by metagenomics and culture.</title>
        <authorList>
            <person name="Gilroy R."/>
            <person name="Ravi A."/>
            <person name="Getino M."/>
            <person name="Pursley I."/>
            <person name="Horton D.L."/>
            <person name="Alikhan N.F."/>
            <person name="Baker D."/>
            <person name="Gharbi K."/>
            <person name="Hall N."/>
            <person name="Watson M."/>
            <person name="Adriaenssens E.M."/>
            <person name="Foster-Nyarko E."/>
            <person name="Jarju S."/>
            <person name="Secka A."/>
            <person name="Antonio M."/>
            <person name="Oren A."/>
            <person name="Chaudhuri R.R."/>
            <person name="La Ragione R."/>
            <person name="Hildebrand F."/>
            <person name="Pallen M.J."/>
        </authorList>
    </citation>
    <scope>NUCLEOTIDE SEQUENCE</scope>
    <source>
        <strain evidence="4">ChiGjej4B4-7305</strain>
    </source>
</reference>
<reference evidence="4" key="2">
    <citation type="submission" date="2021-04" db="EMBL/GenBank/DDBJ databases">
        <authorList>
            <person name="Gilroy R."/>
        </authorList>
    </citation>
    <scope>NUCLEOTIDE SEQUENCE</scope>
    <source>
        <strain evidence="4">ChiGjej4B4-7305</strain>
    </source>
</reference>
<dbReference type="SUPFAM" id="SSF55347">
    <property type="entry name" value="Glyceraldehyde-3-phosphate dehydrogenase-like, C-terminal domain"/>
    <property type="match status" value="1"/>
</dbReference>
<feature type="domain" description="GFO/IDH/MocA-like oxidoreductase" evidence="3">
    <location>
        <begin position="136"/>
        <end position="291"/>
    </location>
</feature>
<evidence type="ECO:0000313" key="5">
    <source>
        <dbReference type="Proteomes" id="UP000824037"/>
    </source>
</evidence>
<dbReference type="Gene3D" id="3.30.360.10">
    <property type="entry name" value="Dihydrodipicolinate Reductase, domain 2"/>
    <property type="match status" value="1"/>
</dbReference>
<keyword evidence="1" id="KW-0520">NAD</keyword>
<dbReference type="AlphaFoldDB" id="A0A9D2EEB4"/>
<dbReference type="Pfam" id="PF22725">
    <property type="entry name" value="GFO_IDH_MocA_C3"/>
    <property type="match status" value="1"/>
</dbReference>
<dbReference type="PANTHER" id="PTHR43708">
    <property type="entry name" value="CONSERVED EXPRESSED OXIDOREDUCTASE (EUROFUNG)"/>
    <property type="match status" value="1"/>
</dbReference>
<dbReference type="Proteomes" id="UP000824037">
    <property type="component" value="Unassembled WGS sequence"/>
</dbReference>
<gene>
    <name evidence="4" type="ORF">H9815_10100</name>
</gene>
<accession>A0A9D2EEB4</accession>
<dbReference type="GO" id="GO:0000166">
    <property type="term" value="F:nucleotide binding"/>
    <property type="evidence" value="ECO:0007669"/>
    <property type="project" value="InterPro"/>
</dbReference>
<dbReference type="InterPro" id="IPR000683">
    <property type="entry name" value="Gfo/Idh/MocA-like_OxRdtase_N"/>
</dbReference>
<protein>
    <submittedName>
        <fullName evidence="4">Gfo/Idh/MocA family oxidoreductase</fullName>
    </submittedName>
</protein>
<dbReference type="EMBL" id="DXBY01000169">
    <property type="protein sequence ID" value="HIZ36119.1"/>
    <property type="molecule type" value="Genomic_DNA"/>
</dbReference>
<name>A0A9D2EEB4_9MICO</name>
<evidence type="ECO:0000259" key="3">
    <source>
        <dbReference type="Pfam" id="PF22725"/>
    </source>
</evidence>
<evidence type="ECO:0000259" key="2">
    <source>
        <dbReference type="Pfam" id="PF01408"/>
    </source>
</evidence>
<dbReference type="SUPFAM" id="SSF51735">
    <property type="entry name" value="NAD(P)-binding Rossmann-fold domains"/>
    <property type="match status" value="1"/>
</dbReference>
<comment type="caution">
    <text evidence="4">The sequence shown here is derived from an EMBL/GenBank/DDBJ whole genome shotgun (WGS) entry which is preliminary data.</text>
</comment>
<organism evidence="4 5">
    <name type="scientific">Candidatus Ruania gallistercoris</name>
    <dbReference type="NCBI Taxonomy" id="2838746"/>
    <lineage>
        <taxon>Bacteria</taxon>
        <taxon>Bacillati</taxon>
        <taxon>Actinomycetota</taxon>
        <taxon>Actinomycetes</taxon>
        <taxon>Micrococcales</taxon>
        <taxon>Ruaniaceae</taxon>
        <taxon>Ruania</taxon>
    </lineage>
</organism>